<dbReference type="SUPFAM" id="SSF53448">
    <property type="entry name" value="Nucleotide-diphospho-sugar transferases"/>
    <property type="match status" value="1"/>
</dbReference>
<evidence type="ECO:0000256" key="5">
    <source>
        <dbReference type="ARBA" id="ARBA00022692"/>
    </source>
</evidence>
<dbReference type="PANTHER" id="PTHR48090">
    <property type="entry name" value="UNDECAPRENYL-PHOSPHATE 4-DEOXY-4-FORMAMIDO-L-ARABINOSE TRANSFERASE-RELATED"/>
    <property type="match status" value="1"/>
</dbReference>
<dbReference type="EC" id="2.4.-.-" evidence="10"/>
<evidence type="ECO:0000313" key="10">
    <source>
        <dbReference type="EMBL" id="VWL99834.1"/>
    </source>
</evidence>
<keyword evidence="5 8" id="KW-0812">Transmembrane</keyword>
<dbReference type="CDD" id="cd04187">
    <property type="entry name" value="DPM1_like_bac"/>
    <property type="match status" value="1"/>
</dbReference>
<evidence type="ECO:0000313" key="11">
    <source>
        <dbReference type="Proteomes" id="UP000361836"/>
    </source>
</evidence>
<evidence type="ECO:0000256" key="2">
    <source>
        <dbReference type="ARBA" id="ARBA00006739"/>
    </source>
</evidence>
<keyword evidence="6 8" id="KW-1133">Transmembrane helix</keyword>
<dbReference type="RefSeq" id="WP_152076920.1">
    <property type="nucleotide sequence ID" value="NZ_CAAKNU010000044.1"/>
</dbReference>
<evidence type="ECO:0000259" key="9">
    <source>
        <dbReference type="Pfam" id="PF00535"/>
    </source>
</evidence>
<reference evidence="10 11" key="1">
    <citation type="submission" date="2019-10" db="EMBL/GenBank/DDBJ databases">
        <authorList>
            <person name="Wolf R A."/>
        </authorList>
    </citation>
    <scope>NUCLEOTIDE SEQUENCE [LARGE SCALE GENOMIC DNA]</scope>
    <source>
        <strain evidence="10">Collinsella_aerofaciens_MC2</strain>
    </source>
</reference>
<dbReference type="InterPro" id="IPR001173">
    <property type="entry name" value="Glyco_trans_2-like"/>
</dbReference>
<dbReference type="AlphaFoldDB" id="A0A5K1J8E6"/>
<name>A0A5K1J8E6_9ACTN</name>
<dbReference type="InterPro" id="IPR050256">
    <property type="entry name" value="Glycosyltransferase_2"/>
</dbReference>
<dbReference type="InterPro" id="IPR029044">
    <property type="entry name" value="Nucleotide-diphossugar_trans"/>
</dbReference>
<keyword evidence="11" id="KW-1185">Reference proteome</keyword>
<dbReference type="GO" id="GO:0016757">
    <property type="term" value="F:glycosyltransferase activity"/>
    <property type="evidence" value="ECO:0007669"/>
    <property type="project" value="UniProtKB-KW"/>
</dbReference>
<keyword evidence="7 8" id="KW-0472">Membrane</keyword>
<dbReference type="PANTHER" id="PTHR48090:SF1">
    <property type="entry name" value="PROPHAGE BACTOPRENOL GLUCOSYL TRANSFERASE HOMOLOG"/>
    <property type="match status" value="1"/>
</dbReference>
<dbReference type="Pfam" id="PF00535">
    <property type="entry name" value="Glycos_transf_2"/>
    <property type="match status" value="1"/>
</dbReference>
<gene>
    <name evidence="10" type="primary">ykoT</name>
    <name evidence="10" type="ORF">KCJAJFAP_00795</name>
</gene>
<evidence type="ECO:0000256" key="3">
    <source>
        <dbReference type="ARBA" id="ARBA00022676"/>
    </source>
</evidence>
<proteinExistence type="inferred from homology"/>
<evidence type="ECO:0000256" key="7">
    <source>
        <dbReference type="ARBA" id="ARBA00023136"/>
    </source>
</evidence>
<protein>
    <submittedName>
        <fullName evidence="10">Putative glycosyltransferase YkoT</fullName>
        <ecNumber evidence="10">2.4.-.-</ecNumber>
    </submittedName>
</protein>
<accession>A0A5K1J8E6</accession>
<sequence>MTKMDILPILYLVVPCYNEESVLRETSKRLLEKFSTLVKLSQINANSKVLLVDDGSSDKTWEIIESLHQSNSLFCGLKLSRNCGHQKALLSGLHKAAEFADLIASMDADLQDDINALDEMVSRAREGYEVVYGVRNDRSSDSFLKRFTAQSFYRFQSSLGVDAVYNHADYRLMSKRAVLALSQFREVNLFLRGLVPLVGFKSCCVYYSRGKRFAGESKYTLGKMLSFAFEGITSFSTKPIRIITLTGLIISLFSLFALVYLLIGHFIGDVQVGWTSIIMSIWCLGGLQLLALGVIGEYVGKTYMETKRRPRYFIEEFLSDKGDKDA</sequence>
<comment type="similarity">
    <text evidence="2">Belongs to the glycosyltransferase 2 family.</text>
</comment>
<feature type="domain" description="Glycosyltransferase 2-like" evidence="9">
    <location>
        <begin position="12"/>
        <end position="177"/>
    </location>
</feature>
<dbReference type="GO" id="GO:0005886">
    <property type="term" value="C:plasma membrane"/>
    <property type="evidence" value="ECO:0007669"/>
    <property type="project" value="TreeGrafter"/>
</dbReference>
<feature type="transmembrane region" description="Helical" evidence="8">
    <location>
        <begin position="273"/>
        <end position="299"/>
    </location>
</feature>
<feature type="transmembrane region" description="Helical" evidence="8">
    <location>
        <begin position="242"/>
        <end position="267"/>
    </location>
</feature>
<keyword evidence="4 10" id="KW-0808">Transferase</keyword>
<evidence type="ECO:0000256" key="1">
    <source>
        <dbReference type="ARBA" id="ARBA00004141"/>
    </source>
</evidence>
<comment type="subcellular location">
    <subcellularLocation>
        <location evidence="1">Membrane</location>
        <topology evidence="1">Multi-pass membrane protein</topology>
    </subcellularLocation>
</comment>
<evidence type="ECO:0000256" key="6">
    <source>
        <dbReference type="ARBA" id="ARBA00022989"/>
    </source>
</evidence>
<dbReference type="Gene3D" id="3.90.550.10">
    <property type="entry name" value="Spore Coat Polysaccharide Biosynthesis Protein SpsA, Chain A"/>
    <property type="match status" value="1"/>
</dbReference>
<evidence type="ECO:0000256" key="8">
    <source>
        <dbReference type="SAM" id="Phobius"/>
    </source>
</evidence>
<evidence type="ECO:0000256" key="4">
    <source>
        <dbReference type="ARBA" id="ARBA00022679"/>
    </source>
</evidence>
<keyword evidence="3 10" id="KW-0328">Glycosyltransferase</keyword>
<dbReference type="Proteomes" id="UP000361836">
    <property type="component" value="Unassembled WGS sequence"/>
</dbReference>
<dbReference type="EMBL" id="CABWIE010000030">
    <property type="protein sequence ID" value="VWL99834.1"/>
    <property type="molecule type" value="Genomic_DNA"/>
</dbReference>
<organism evidence="10 11">
    <name type="scientific">Collinsella aerofaciens</name>
    <dbReference type="NCBI Taxonomy" id="74426"/>
    <lineage>
        <taxon>Bacteria</taxon>
        <taxon>Bacillati</taxon>
        <taxon>Actinomycetota</taxon>
        <taxon>Coriobacteriia</taxon>
        <taxon>Coriobacteriales</taxon>
        <taxon>Coriobacteriaceae</taxon>
        <taxon>Collinsella</taxon>
    </lineage>
</organism>